<name>A0AAE3QZG3_9BACT</name>
<dbReference type="Proteomes" id="UP001241110">
    <property type="component" value="Unassembled WGS sequence"/>
</dbReference>
<dbReference type="Pfam" id="PF00072">
    <property type="entry name" value="Response_reg"/>
    <property type="match status" value="1"/>
</dbReference>
<evidence type="ECO:0000313" key="7">
    <source>
        <dbReference type="Proteomes" id="UP001241110"/>
    </source>
</evidence>
<dbReference type="InterPro" id="IPR001789">
    <property type="entry name" value="Sig_transdc_resp-reg_receiver"/>
</dbReference>
<dbReference type="PROSITE" id="PS50110">
    <property type="entry name" value="RESPONSE_REGULATORY"/>
    <property type="match status" value="1"/>
</dbReference>
<gene>
    <name evidence="4" type="ORF">QNI16_37650</name>
    <name evidence="5" type="ORF">QNI19_30105</name>
</gene>
<organism evidence="4 7">
    <name type="scientific">Xanthocytophaga flava</name>
    <dbReference type="NCBI Taxonomy" id="3048013"/>
    <lineage>
        <taxon>Bacteria</taxon>
        <taxon>Pseudomonadati</taxon>
        <taxon>Bacteroidota</taxon>
        <taxon>Cytophagia</taxon>
        <taxon>Cytophagales</taxon>
        <taxon>Rhodocytophagaceae</taxon>
        <taxon>Xanthocytophaga</taxon>
    </lineage>
</organism>
<accession>A0AAE3QZG3</accession>
<proteinExistence type="predicted"/>
<evidence type="ECO:0000259" key="3">
    <source>
        <dbReference type="PROSITE" id="PS50110"/>
    </source>
</evidence>
<feature type="modified residue" description="4-aspartylphosphate" evidence="2">
    <location>
        <position position="58"/>
    </location>
</feature>
<evidence type="ECO:0000313" key="4">
    <source>
        <dbReference type="EMBL" id="MDJ1486268.1"/>
    </source>
</evidence>
<dbReference type="PANTHER" id="PTHR44591:SF3">
    <property type="entry name" value="RESPONSE REGULATORY DOMAIN-CONTAINING PROTEIN"/>
    <property type="match status" value="1"/>
</dbReference>
<dbReference type="EMBL" id="JASJOT010000030">
    <property type="protein sequence ID" value="MDJ1497230.1"/>
    <property type="molecule type" value="Genomic_DNA"/>
</dbReference>
<dbReference type="RefSeq" id="WP_313989729.1">
    <property type="nucleotide sequence ID" value="NZ_JASJOR010000033.1"/>
</dbReference>
<evidence type="ECO:0000256" key="2">
    <source>
        <dbReference type="PROSITE-ProRule" id="PRU00169"/>
    </source>
</evidence>
<keyword evidence="1 2" id="KW-0597">Phosphoprotein</keyword>
<reference evidence="4 6" key="1">
    <citation type="submission" date="2023-05" db="EMBL/GenBank/DDBJ databases">
        <authorList>
            <person name="Zhang X."/>
        </authorList>
    </citation>
    <scope>NUCLEOTIDE SEQUENCE</scope>
    <source>
        <strain evidence="5 6">DM2B3-1</strain>
        <strain evidence="4">YF14B1</strain>
    </source>
</reference>
<dbReference type="Proteomes" id="UP001228581">
    <property type="component" value="Unassembled WGS sequence"/>
</dbReference>
<dbReference type="Gene3D" id="3.40.50.2300">
    <property type="match status" value="1"/>
</dbReference>
<evidence type="ECO:0000313" key="5">
    <source>
        <dbReference type="EMBL" id="MDJ1497230.1"/>
    </source>
</evidence>
<feature type="domain" description="Response regulatory" evidence="3">
    <location>
        <begin position="6"/>
        <end position="125"/>
    </location>
</feature>
<comment type="caution">
    <text evidence="4">The sequence shown here is derived from an EMBL/GenBank/DDBJ whole genome shotgun (WGS) entry which is preliminary data.</text>
</comment>
<dbReference type="EMBL" id="JASJOS010000032">
    <property type="protein sequence ID" value="MDJ1486268.1"/>
    <property type="molecule type" value="Genomic_DNA"/>
</dbReference>
<dbReference type="GO" id="GO:0000160">
    <property type="term" value="P:phosphorelay signal transduction system"/>
    <property type="evidence" value="ECO:0007669"/>
    <property type="project" value="InterPro"/>
</dbReference>
<sequence length="132" mass="15087">MENVFSLLILEDNPDERFLLSRLLDRHFPQWYYYFVEDEKELLLFLSEGIPVSVLLLDIHLPGKDGLQILKDLRKIEAYRLIPVVGFSNNASMEAAYQLVIGGATTLFQKPVVPEETISLLRTLPAFAAKVH</sequence>
<dbReference type="SUPFAM" id="SSF52172">
    <property type="entry name" value="CheY-like"/>
    <property type="match status" value="1"/>
</dbReference>
<dbReference type="PANTHER" id="PTHR44591">
    <property type="entry name" value="STRESS RESPONSE REGULATOR PROTEIN 1"/>
    <property type="match status" value="1"/>
</dbReference>
<dbReference type="InterPro" id="IPR011006">
    <property type="entry name" value="CheY-like_superfamily"/>
</dbReference>
<protein>
    <submittedName>
        <fullName evidence="4">Response regulator</fullName>
    </submittedName>
</protein>
<evidence type="ECO:0000256" key="1">
    <source>
        <dbReference type="ARBA" id="ARBA00022553"/>
    </source>
</evidence>
<evidence type="ECO:0000313" key="6">
    <source>
        <dbReference type="Proteomes" id="UP001228581"/>
    </source>
</evidence>
<dbReference type="SMART" id="SM00448">
    <property type="entry name" value="REC"/>
    <property type="match status" value="1"/>
</dbReference>
<keyword evidence="6" id="KW-1185">Reference proteome</keyword>
<dbReference type="InterPro" id="IPR050595">
    <property type="entry name" value="Bact_response_regulator"/>
</dbReference>
<dbReference type="AlphaFoldDB" id="A0AAE3QZG3"/>